<dbReference type="Pfam" id="PF14837">
    <property type="entry name" value="INTS5_N"/>
    <property type="match status" value="1"/>
</dbReference>
<dbReference type="GO" id="GO:0034472">
    <property type="term" value="P:snRNA 3'-end processing"/>
    <property type="evidence" value="ECO:0007669"/>
    <property type="project" value="TreeGrafter"/>
</dbReference>
<dbReference type="OrthoDB" id="69088at2759"/>
<protein>
    <submittedName>
        <fullName evidence="3">Integrator complex subunit 5</fullName>
    </submittedName>
</protein>
<evidence type="ECO:0000313" key="4">
    <source>
        <dbReference type="Proteomes" id="UP000198287"/>
    </source>
</evidence>
<evidence type="ECO:0000259" key="1">
    <source>
        <dbReference type="Pfam" id="PF14837"/>
    </source>
</evidence>
<gene>
    <name evidence="3" type="ORF">Fcan01_15308</name>
</gene>
<dbReference type="AlphaFoldDB" id="A0A226DXC2"/>
<comment type="caution">
    <text evidence="3">The sequence shown here is derived from an EMBL/GenBank/DDBJ whole genome shotgun (WGS) entry which is preliminary data.</text>
</comment>
<dbReference type="GO" id="GO:0032039">
    <property type="term" value="C:integrator complex"/>
    <property type="evidence" value="ECO:0007669"/>
    <property type="project" value="InterPro"/>
</dbReference>
<dbReference type="Pfam" id="PF14838">
    <property type="entry name" value="INTS5_C"/>
    <property type="match status" value="1"/>
</dbReference>
<organism evidence="3 4">
    <name type="scientific">Folsomia candida</name>
    <name type="common">Springtail</name>
    <dbReference type="NCBI Taxonomy" id="158441"/>
    <lineage>
        <taxon>Eukaryota</taxon>
        <taxon>Metazoa</taxon>
        <taxon>Ecdysozoa</taxon>
        <taxon>Arthropoda</taxon>
        <taxon>Hexapoda</taxon>
        <taxon>Collembola</taxon>
        <taxon>Entomobryomorpha</taxon>
        <taxon>Isotomoidea</taxon>
        <taxon>Isotomidae</taxon>
        <taxon>Proisotominae</taxon>
        <taxon>Folsomia</taxon>
    </lineage>
</organism>
<accession>A0A226DXC2</accession>
<dbReference type="Proteomes" id="UP000198287">
    <property type="component" value="Unassembled WGS sequence"/>
</dbReference>
<dbReference type="STRING" id="158441.A0A226DXC2"/>
<dbReference type="OMA" id="KDFCVHS"/>
<dbReference type="PANTHER" id="PTHR31697:SF2">
    <property type="entry name" value="INTEGRATOR COMPLEX SUBUNIT 5"/>
    <property type="match status" value="1"/>
</dbReference>
<feature type="domain" description="Integrator complex subunit 5 C-terminal" evidence="2">
    <location>
        <begin position="253"/>
        <end position="980"/>
    </location>
</feature>
<keyword evidence="4" id="KW-1185">Reference proteome</keyword>
<sequence length="998" mass="112762">MSFLDKFPSNPSPEETLAQLQRFLGRNSSLQPASSSAMSNNKGIKGKIKKSTIPEELSMQDLTHLGMWLIRHLPVSRDSVFEFISSTYSQFVKEYIIQQQGNVSSCTDDDLKLLDDIHEAFLTFLKANGEIWAPILSTWTLHLLGQLSKDYSHQIAFTHGAQLQNVNDTIRFWMGSKAIQSLMDLTARCLTCRDHANADTFISALIDTSTIHSPRFDWVVAHVGNTYPQTIVSQVLNLGFQHFSVNSPMASVKLNSVRAILEHLVGTHAKEVQQAFDQTIQQGLTDNSLNMVILYVMTMCSNSMPLLDVLMDTVFPRLNEETLLKLRTIVPKWIQIHFGGREVAAVALVTHLIMKSSRGPRALEILMKGCKEWVPPIGIYARTLLDHFIAEASSMFYGSDSPRKGLATNFPAFPAMKDNSSIIINFLTDTDPQIARAAKQFVKILSMYDGAAVGVKAICHYLNHSTDDVHRWHMVDLIAMLEMKYSNLLTDTLQILAIRSSNSDKAKISDKLRKWDNILKLVKSERETKIKLPIRQKMSVVLQENLWILTPLMDVRKLGFCLDEAGIVIEILSKLPELKNNSKFGTRLALQRHLVEFLFKVLALPASSNPTQKVKNVTNVSKLLYELAENPAIQNDSLRSLVQYSLYPECKQLFMKRVIGNPKLNYSAFDYDCIDPTGSGHSDNEFQRGKFSMYVSLMEENQSRSSVLNIAGSHATTFHSGKLLKNGIKNWSAMPKVVITENEDAYLNFELFLYVLMNVCMAVPSGGNVGEGFDVGLSVKDVGQVVSVEAMKKVALLLVEIVSPDVMFNGLPWPEEEFSKVQVERDLQIRRAFEDHPYLWDLLELVANHCPSLCYCSVLLRALMATLMAHWTSCQEAPAKNSPNQLEWTIRLLQIMRTGQLIPPPLCYIGQVVHELKSHEVLALLKDVWSYMKMNIPVPTIFIRKDAKSNRFIRNPEFSKVDVIYTEKLRLAILNNIDRLGYLYPKLFPVQQTVKVEV</sequence>
<dbReference type="SUPFAM" id="SSF48371">
    <property type="entry name" value="ARM repeat"/>
    <property type="match status" value="1"/>
</dbReference>
<evidence type="ECO:0000313" key="3">
    <source>
        <dbReference type="EMBL" id="OXA50125.1"/>
    </source>
</evidence>
<proteinExistence type="predicted"/>
<dbReference type="InterPro" id="IPR029444">
    <property type="entry name" value="INTS5_C"/>
</dbReference>
<name>A0A226DXC2_FOLCA</name>
<dbReference type="EMBL" id="LNIX01000009">
    <property type="protein sequence ID" value="OXA50125.1"/>
    <property type="molecule type" value="Genomic_DNA"/>
</dbReference>
<evidence type="ECO:0000259" key="2">
    <source>
        <dbReference type="Pfam" id="PF14838"/>
    </source>
</evidence>
<reference evidence="3 4" key="1">
    <citation type="submission" date="2015-12" db="EMBL/GenBank/DDBJ databases">
        <title>The genome of Folsomia candida.</title>
        <authorList>
            <person name="Faddeeva A."/>
            <person name="Derks M.F."/>
            <person name="Anvar Y."/>
            <person name="Smit S."/>
            <person name="Van Straalen N."/>
            <person name="Roelofs D."/>
        </authorList>
    </citation>
    <scope>NUCLEOTIDE SEQUENCE [LARGE SCALE GENOMIC DNA]</scope>
    <source>
        <strain evidence="3 4">VU population</strain>
        <tissue evidence="3">Whole body</tissue>
    </source>
</reference>
<dbReference type="InterPro" id="IPR040316">
    <property type="entry name" value="INTS5"/>
</dbReference>
<dbReference type="InterPro" id="IPR029445">
    <property type="entry name" value="INTS5_N"/>
</dbReference>
<feature type="domain" description="Integrator complex subunit 5 N-terminal" evidence="1">
    <location>
        <begin position="54"/>
        <end position="244"/>
    </location>
</feature>
<dbReference type="InterPro" id="IPR016024">
    <property type="entry name" value="ARM-type_fold"/>
</dbReference>
<dbReference type="PANTHER" id="PTHR31697">
    <property type="entry name" value="INTEGRATOR COMPLEX SUBUNIT 5"/>
    <property type="match status" value="1"/>
</dbReference>